<dbReference type="Pfam" id="PF02464">
    <property type="entry name" value="CinA"/>
    <property type="match status" value="1"/>
</dbReference>
<dbReference type="InterPro" id="IPR036653">
    <property type="entry name" value="CinA-like_C"/>
</dbReference>
<reference evidence="2" key="1">
    <citation type="submission" date="2020-05" db="EMBL/GenBank/DDBJ databases">
        <authorList>
            <person name="Chiriac C."/>
            <person name="Salcher M."/>
            <person name="Ghai R."/>
            <person name="Kavagutti S V."/>
        </authorList>
    </citation>
    <scope>NUCLEOTIDE SEQUENCE</scope>
</reference>
<dbReference type="NCBIfam" id="TIGR00199">
    <property type="entry name" value="PncC_domain"/>
    <property type="match status" value="1"/>
</dbReference>
<dbReference type="InterPro" id="IPR036425">
    <property type="entry name" value="MoaB/Mog-like_dom_sf"/>
</dbReference>
<dbReference type="PANTHER" id="PTHR13939">
    <property type="entry name" value="NICOTINAMIDE-NUCLEOTIDE AMIDOHYDROLASE PNCC"/>
    <property type="match status" value="1"/>
</dbReference>
<sequence>MRTEVVAIGTELLLGQITDTNSSWIGEQLALVGIDSFYQTKVGDNLDRMVATLSLALDRSDAVICCGGLGPTQDDITRAAIARVMGVDLVPDEQMEEHIATMFQSRGRRMPMNNLLQAELPVGASFIAEQPGTAPGLVCPVEWTDSNSLVTSKVIYAVPGVPWEMKEMMLGTILPDLQQRAGISAVIASRTLRTWGESESALAEILHDRIGELDAIGNPTLAFLASGMEGLKVRITAKDETRELVDAALAAEEVIVRDLLGDLIFGVDDDTMESVVLGMLKERNLTLGVAESLTGGMIGSRISSVPGASQVFQGSIVSYASEVKFDLLGVPVGPVISEVAALAMALGAQKALSADVAISATGVAGPDSAEGHKPGTVCVAVVIGDPETTGSTFTQQLLLPGGRTQVREFTVITLLGILRHELIRRDASA</sequence>
<dbReference type="Pfam" id="PF18146">
    <property type="entry name" value="CinA_KH"/>
    <property type="match status" value="1"/>
</dbReference>
<dbReference type="NCBIfam" id="NF001813">
    <property type="entry name" value="PRK00549.1"/>
    <property type="match status" value="1"/>
</dbReference>
<dbReference type="EMBL" id="CAEZXS010000047">
    <property type="protein sequence ID" value="CAB4693510.1"/>
    <property type="molecule type" value="Genomic_DNA"/>
</dbReference>
<evidence type="ECO:0000259" key="1">
    <source>
        <dbReference type="SMART" id="SM00852"/>
    </source>
</evidence>
<dbReference type="SMART" id="SM00852">
    <property type="entry name" value="MoCF_biosynth"/>
    <property type="match status" value="1"/>
</dbReference>
<dbReference type="Gene3D" id="3.90.950.20">
    <property type="entry name" value="CinA-like"/>
    <property type="match status" value="1"/>
</dbReference>
<dbReference type="InterPro" id="IPR001453">
    <property type="entry name" value="MoaB/Mog_dom"/>
</dbReference>
<dbReference type="PANTHER" id="PTHR13939:SF0">
    <property type="entry name" value="NMN AMIDOHYDROLASE-LIKE PROTEIN YFAY"/>
    <property type="match status" value="1"/>
</dbReference>
<dbReference type="NCBIfam" id="TIGR00200">
    <property type="entry name" value="cinA_nterm"/>
    <property type="match status" value="1"/>
</dbReference>
<evidence type="ECO:0000313" key="2">
    <source>
        <dbReference type="EMBL" id="CAB4693510.1"/>
    </source>
</evidence>
<dbReference type="InterPro" id="IPR050101">
    <property type="entry name" value="CinA"/>
</dbReference>
<dbReference type="Gene3D" id="3.30.70.2860">
    <property type="match status" value="1"/>
</dbReference>
<dbReference type="InterPro" id="IPR041424">
    <property type="entry name" value="CinA_KH"/>
</dbReference>
<protein>
    <submittedName>
        <fullName evidence="2">Unannotated protein</fullName>
    </submittedName>
</protein>
<dbReference type="PIRSF" id="PIRSF006728">
    <property type="entry name" value="CinA"/>
    <property type="match status" value="1"/>
</dbReference>
<dbReference type="SUPFAM" id="SSF142433">
    <property type="entry name" value="CinA-like"/>
    <property type="match status" value="1"/>
</dbReference>
<dbReference type="Gene3D" id="3.40.980.10">
    <property type="entry name" value="MoaB/Mog-like domain"/>
    <property type="match status" value="1"/>
</dbReference>
<name>A0A6J6P2L6_9ZZZZ</name>
<dbReference type="AlphaFoldDB" id="A0A6J6P2L6"/>
<proteinExistence type="inferred from homology"/>
<feature type="domain" description="MoaB/Mog" evidence="1">
    <location>
        <begin position="4"/>
        <end position="180"/>
    </location>
</feature>
<dbReference type="HAMAP" id="MF_00226_B">
    <property type="entry name" value="CinA_B"/>
    <property type="match status" value="1"/>
</dbReference>
<dbReference type="SUPFAM" id="SSF53218">
    <property type="entry name" value="Molybdenum cofactor biosynthesis proteins"/>
    <property type="match status" value="1"/>
</dbReference>
<dbReference type="InterPro" id="IPR008135">
    <property type="entry name" value="Competence-induced_CinA"/>
</dbReference>
<gene>
    <name evidence="2" type="ORF">UFOPK2582_00555</name>
</gene>
<dbReference type="CDD" id="cd00885">
    <property type="entry name" value="cinA"/>
    <property type="match status" value="1"/>
</dbReference>
<dbReference type="Pfam" id="PF00994">
    <property type="entry name" value="MoCF_biosynth"/>
    <property type="match status" value="1"/>
</dbReference>
<dbReference type="InterPro" id="IPR008136">
    <property type="entry name" value="CinA_C"/>
</dbReference>
<accession>A0A6J6P2L6</accession>
<organism evidence="2">
    <name type="scientific">freshwater metagenome</name>
    <dbReference type="NCBI Taxonomy" id="449393"/>
    <lineage>
        <taxon>unclassified sequences</taxon>
        <taxon>metagenomes</taxon>
        <taxon>ecological metagenomes</taxon>
    </lineage>
</organism>